<reference evidence="2 3" key="1">
    <citation type="submission" date="2016-10" db="EMBL/GenBank/DDBJ databases">
        <title>Genome sequence of Nocardia seriolae strain EM150506, isolated from Anguila japonica.</title>
        <authorList>
            <person name="Han H.-J."/>
        </authorList>
    </citation>
    <scope>NUCLEOTIDE SEQUENCE [LARGE SCALE GENOMIC DNA]</scope>
    <source>
        <strain evidence="2 3">EM150506</strain>
    </source>
</reference>
<accession>A0ABC8AN56</accession>
<dbReference type="AlphaFoldDB" id="A0ABC8AN56"/>
<dbReference type="EMBL" id="CP017839">
    <property type="protein sequence ID" value="APA95618.1"/>
    <property type="molecule type" value="Genomic_DNA"/>
</dbReference>
<gene>
    <name evidence="2" type="ORF">NS506_01547</name>
</gene>
<dbReference type="SUPFAM" id="SSF63829">
    <property type="entry name" value="Calcium-dependent phosphotriesterase"/>
    <property type="match status" value="1"/>
</dbReference>
<dbReference type="KEGG" id="nsr:NS506_01547"/>
<dbReference type="Gene3D" id="2.120.10.30">
    <property type="entry name" value="TolB, C-terminal domain"/>
    <property type="match status" value="1"/>
</dbReference>
<sequence length="316" mass="31782">MGSRKSAAVALATLTFAALSLFAAAPASAAPVCAGAVQPTFVVASLPGAALEGITVDPAGRAFVTDLVSGQVFRIDAPGAPAIPIARVPSGGAGGLAWLPDGRLLVGYGADARAAVGDSVRGAGIVTVDPDTGAVAPFASGLSAANGMDVSHDGIVYATNDFGSLVGRVYPNGAVQADWASFPSANGAVLNADNSFLYVSRTFVNPGVSRIPTNAPWAPQSLLDLSGGDFFAAPDGLTLDSRERPVLPFNPSGQVVRIDAPGQYCVLGFGPQLTSEVQYGRGGQGFSAGRLFGITFTGVVYEIPGGFDPDARTAAP</sequence>
<dbReference type="InterPro" id="IPR011042">
    <property type="entry name" value="6-blade_b-propeller_TolB-like"/>
</dbReference>
<evidence type="ECO:0000313" key="2">
    <source>
        <dbReference type="EMBL" id="APA95618.1"/>
    </source>
</evidence>
<protein>
    <recommendedName>
        <fullName evidence="4">SMP-30/Gluconolactonase/LRE-like region domain-containing protein</fullName>
    </recommendedName>
</protein>
<evidence type="ECO:0000313" key="3">
    <source>
        <dbReference type="Proteomes" id="UP000180166"/>
    </source>
</evidence>
<proteinExistence type="predicted"/>
<keyword evidence="1" id="KW-0732">Signal</keyword>
<evidence type="ECO:0008006" key="4">
    <source>
        <dbReference type="Google" id="ProtNLM"/>
    </source>
</evidence>
<name>A0ABC8AN56_9NOCA</name>
<feature type="chain" id="PRO_5044772703" description="SMP-30/Gluconolactonase/LRE-like region domain-containing protein" evidence="1">
    <location>
        <begin position="30"/>
        <end position="316"/>
    </location>
</feature>
<feature type="signal peptide" evidence="1">
    <location>
        <begin position="1"/>
        <end position="29"/>
    </location>
</feature>
<dbReference type="GeneID" id="93372194"/>
<organism evidence="2 3">
    <name type="scientific">Nocardia seriolae</name>
    <dbReference type="NCBI Taxonomy" id="37332"/>
    <lineage>
        <taxon>Bacteria</taxon>
        <taxon>Bacillati</taxon>
        <taxon>Actinomycetota</taxon>
        <taxon>Actinomycetes</taxon>
        <taxon>Mycobacteriales</taxon>
        <taxon>Nocardiaceae</taxon>
        <taxon>Nocardia</taxon>
    </lineage>
</organism>
<evidence type="ECO:0000256" key="1">
    <source>
        <dbReference type="SAM" id="SignalP"/>
    </source>
</evidence>
<dbReference type="RefSeq" id="WP_103557201.1">
    <property type="nucleotide sequence ID" value="NZ_AP028458.1"/>
</dbReference>
<dbReference type="Proteomes" id="UP000180166">
    <property type="component" value="Chromosome"/>
</dbReference>